<sequence>MPQQWNRRRLLRLSGTIGILGLTGCIGGSSTNSWDIDEPITVASAKQYNSPECSCCEQYASYLRENITGDLSETVPDDIQAVKQEYGIPEDLQSCHTLVLTDYVVEGHVPVEVIDQLLDENPPIDGIALPDMPPGTPGMGGEKDGSLTIYAIGEDRAETEYTEV</sequence>
<dbReference type="Proteomes" id="UP000198876">
    <property type="component" value="Unassembled WGS sequence"/>
</dbReference>
<dbReference type="OrthoDB" id="262137at2157"/>
<dbReference type="PROSITE" id="PS51257">
    <property type="entry name" value="PROKAR_LIPOPROTEIN"/>
    <property type="match status" value="1"/>
</dbReference>
<evidence type="ECO:0000313" key="1">
    <source>
        <dbReference type="EMBL" id="SFG96016.1"/>
    </source>
</evidence>
<dbReference type="InterPro" id="IPR007332">
    <property type="entry name" value="DUF411"/>
</dbReference>
<keyword evidence="2" id="KW-1185">Reference proteome</keyword>
<dbReference type="EMBL" id="FOOQ01000007">
    <property type="protein sequence ID" value="SFG96016.1"/>
    <property type="molecule type" value="Genomic_DNA"/>
</dbReference>
<reference evidence="2" key="1">
    <citation type="submission" date="2016-10" db="EMBL/GenBank/DDBJ databases">
        <authorList>
            <person name="Varghese N."/>
            <person name="Submissions S."/>
        </authorList>
    </citation>
    <scope>NUCLEOTIDE SEQUENCE [LARGE SCALE GENOMIC DNA]</scope>
    <source>
        <strain evidence="2">CGMCC 1.7739</strain>
    </source>
</reference>
<accession>A0A1I2W7G6</accession>
<gene>
    <name evidence="1" type="ORF">SAMN04488063_3422</name>
</gene>
<dbReference type="STRING" id="553467.SAMN04488063_3422"/>
<dbReference type="AlphaFoldDB" id="A0A1I2W7G6"/>
<proteinExistence type="predicted"/>
<name>A0A1I2W7G6_9EURY</name>
<protein>
    <submittedName>
        <fullName evidence="1">Uncharacterized conserved protein</fullName>
    </submittedName>
</protein>
<dbReference type="Pfam" id="PF04214">
    <property type="entry name" value="DUF411"/>
    <property type="match status" value="1"/>
</dbReference>
<evidence type="ECO:0000313" key="2">
    <source>
        <dbReference type="Proteomes" id="UP000198876"/>
    </source>
</evidence>
<organism evidence="1 2">
    <name type="scientific">Halopelagius inordinatus</name>
    <dbReference type="NCBI Taxonomy" id="553467"/>
    <lineage>
        <taxon>Archaea</taxon>
        <taxon>Methanobacteriati</taxon>
        <taxon>Methanobacteriota</taxon>
        <taxon>Stenosarchaea group</taxon>
        <taxon>Halobacteria</taxon>
        <taxon>Halobacteriales</taxon>
        <taxon>Haloferacaceae</taxon>
    </lineage>
</organism>